<organism evidence="2 3">
    <name type="scientific">Dissostichus mawsoni</name>
    <name type="common">Antarctic cod</name>
    <dbReference type="NCBI Taxonomy" id="36200"/>
    <lineage>
        <taxon>Eukaryota</taxon>
        <taxon>Metazoa</taxon>
        <taxon>Chordata</taxon>
        <taxon>Craniata</taxon>
        <taxon>Vertebrata</taxon>
        <taxon>Euteleostomi</taxon>
        <taxon>Actinopterygii</taxon>
        <taxon>Neopterygii</taxon>
        <taxon>Teleostei</taxon>
        <taxon>Neoteleostei</taxon>
        <taxon>Acanthomorphata</taxon>
        <taxon>Eupercaria</taxon>
        <taxon>Perciformes</taxon>
        <taxon>Notothenioidei</taxon>
        <taxon>Nototheniidae</taxon>
        <taxon>Dissostichus</taxon>
    </lineage>
</organism>
<evidence type="ECO:0000256" key="1">
    <source>
        <dbReference type="SAM" id="MobiDB-lite"/>
    </source>
</evidence>
<evidence type="ECO:0000313" key="3">
    <source>
        <dbReference type="Proteomes" id="UP000518266"/>
    </source>
</evidence>
<dbReference type="OrthoDB" id="430219at2759"/>
<name>A0A7J5XXB0_DISMA</name>
<accession>A0A7J5XXB0</accession>
<evidence type="ECO:0000313" key="2">
    <source>
        <dbReference type="EMBL" id="KAF3841413.1"/>
    </source>
</evidence>
<protein>
    <submittedName>
        <fullName evidence="2">Uncharacterized protein</fullName>
    </submittedName>
</protein>
<sequence length="105" mass="11700">MIPGCYQPTQENERKKKDGRGTKKLEGRHRRAESIVSGELLSPLHARQLAPLHMNGRELLLHLNHQLDTINHQLHLGHLGGAQTVSVGDVEHTTHGGCVHTTWRG</sequence>
<gene>
    <name evidence="2" type="ORF">F7725_007276</name>
</gene>
<feature type="region of interest" description="Disordered" evidence="1">
    <location>
        <begin position="1"/>
        <end position="31"/>
    </location>
</feature>
<comment type="caution">
    <text evidence="2">The sequence shown here is derived from an EMBL/GenBank/DDBJ whole genome shotgun (WGS) entry which is preliminary data.</text>
</comment>
<dbReference type="AlphaFoldDB" id="A0A7J5XXB0"/>
<reference evidence="2 3" key="1">
    <citation type="submission" date="2020-03" db="EMBL/GenBank/DDBJ databases">
        <title>Dissostichus mawsoni Genome sequencing and assembly.</title>
        <authorList>
            <person name="Park H."/>
        </authorList>
    </citation>
    <scope>NUCLEOTIDE SEQUENCE [LARGE SCALE GENOMIC DNA]</scope>
    <source>
        <strain evidence="2">DM0001</strain>
        <tissue evidence="2">Muscle</tissue>
    </source>
</reference>
<keyword evidence="3" id="KW-1185">Reference proteome</keyword>
<proteinExistence type="predicted"/>
<dbReference type="Proteomes" id="UP000518266">
    <property type="component" value="Unassembled WGS sequence"/>
</dbReference>
<dbReference type="EMBL" id="JAAKFY010000020">
    <property type="protein sequence ID" value="KAF3841413.1"/>
    <property type="molecule type" value="Genomic_DNA"/>
</dbReference>
<feature type="compositionally biased region" description="Basic and acidic residues" evidence="1">
    <location>
        <begin position="11"/>
        <end position="25"/>
    </location>
</feature>